<feature type="signal peptide" evidence="1">
    <location>
        <begin position="1"/>
        <end position="21"/>
    </location>
</feature>
<dbReference type="Proteomes" id="UP000241010">
    <property type="component" value="Unassembled WGS sequence"/>
</dbReference>
<proteinExistence type="predicted"/>
<comment type="caution">
    <text evidence="2">The sequence shown here is derived from an EMBL/GenBank/DDBJ whole genome shotgun (WGS) entry which is preliminary data.</text>
</comment>
<accession>A0A2T4JVE9</accession>
<sequence>MFHRLALAFAALCLSVLPVVAQDDATVSRWLGVAFARLPTPDRIAVQDELSLAGLFTTAIDGHEGEDTDTALLYSVDFIADNSLGHVVIPMAGPEDAEAYVQALGRREHSDWLYGEGEEGE</sequence>
<name>A0A2T4JVE9_9RHOB</name>
<gene>
    <name evidence="2" type="ORF">C5F48_09840</name>
</gene>
<reference evidence="2 3" key="1">
    <citation type="submission" date="2018-03" db="EMBL/GenBank/DDBJ databases">
        <title>Cereibacter changlensis.</title>
        <authorList>
            <person name="Meyer T.E."/>
            <person name="Miller S."/>
            <person name="Lodha T."/>
            <person name="Gandham S."/>
            <person name="Chintalapati S."/>
            <person name="Chintalapati V.R."/>
        </authorList>
    </citation>
    <scope>NUCLEOTIDE SEQUENCE [LARGE SCALE GENOMIC DNA]</scope>
    <source>
        <strain evidence="2 3">JA139</strain>
    </source>
</reference>
<evidence type="ECO:0000313" key="3">
    <source>
        <dbReference type="Proteomes" id="UP000241010"/>
    </source>
</evidence>
<feature type="chain" id="PRO_5015704915" evidence="1">
    <location>
        <begin position="22"/>
        <end position="121"/>
    </location>
</feature>
<organism evidence="2 3">
    <name type="scientific">Cereibacter changlensis JA139</name>
    <dbReference type="NCBI Taxonomy" id="1188249"/>
    <lineage>
        <taxon>Bacteria</taxon>
        <taxon>Pseudomonadati</taxon>
        <taxon>Pseudomonadota</taxon>
        <taxon>Alphaproteobacteria</taxon>
        <taxon>Rhodobacterales</taxon>
        <taxon>Paracoccaceae</taxon>
        <taxon>Cereibacter</taxon>
    </lineage>
</organism>
<keyword evidence="1" id="KW-0732">Signal</keyword>
<dbReference type="OrthoDB" id="7932821at2"/>
<protein>
    <submittedName>
        <fullName evidence="2">Uncharacterized protein</fullName>
    </submittedName>
</protein>
<keyword evidence="3" id="KW-1185">Reference proteome</keyword>
<dbReference type="RefSeq" id="WP_107663735.1">
    <property type="nucleotide sequence ID" value="NZ_PZKG01000035.1"/>
</dbReference>
<evidence type="ECO:0000313" key="2">
    <source>
        <dbReference type="EMBL" id="PTE21889.1"/>
    </source>
</evidence>
<evidence type="ECO:0000256" key="1">
    <source>
        <dbReference type="SAM" id="SignalP"/>
    </source>
</evidence>
<dbReference type="AlphaFoldDB" id="A0A2T4JVE9"/>
<dbReference type="EMBL" id="PZKG01000035">
    <property type="protein sequence ID" value="PTE21889.1"/>
    <property type="molecule type" value="Genomic_DNA"/>
</dbReference>